<gene>
    <name evidence="1" type="ORF">CVLEPA_LOCUS28376</name>
</gene>
<accession>A0ABP0GVV9</accession>
<sequence>MSKEYVPHSTWQYLEFVDEVEAALRRLALNESTLLLGDFVHMELFEQRKRPTKSDSITDCGVKDHQTKEDDILDRWREYYKDFLNTGAETPTDTQTICFGEESGLTEAKVTQAVRSLAERCGEIRPAMSRGRIHWLTCVCQVELSSDKTPRDWKMCVINPIQKKDDKK</sequence>
<comment type="caution">
    <text evidence="1">The sequence shown here is derived from an EMBL/GenBank/DDBJ whole genome shotgun (WGS) entry which is preliminary data.</text>
</comment>
<reference evidence="1 2" key="1">
    <citation type="submission" date="2024-02" db="EMBL/GenBank/DDBJ databases">
        <authorList>
            <person name="Daric V."/>
            <person name="Darras S."/>
        </authorList>
    </citation>
    <scope>NUCLEOTIDE SEQUENCE [LARGE SCALE GENOMIC DNA]</scope>
</reference>
<name>A0ABP0GVV9_CLALP</name>
<dbReference type="Proteomes" id="UP001642483">
    <property type="component" value="Unassembled WGS sequence"/>
</dbReference>
<proteinExistence type="predicted"/>
<dbReference type="EMBL" id="CAWYQH010000141">
    <property type="protein sequence ID" value="CAK8695086.1"/>
    <property type="molecule type" value="Genomic_DNA"/>
</dbReference>
<keyword evidence="2" id="KW-1185">Reference proteome</keyword>
<protein>
    <submittedName>
        <fullName evidence="1">Uncharacterized protein</fullName>
    </submittedName>
</protein>
<evidence type="ECO:0000313" key="1">
    <source>
        <dbReference type="EMBL" id="CAK8695086.1"/>
    </source>
</evidence>
<evidence type="ECO:0000313" key="2">
    <source>
        <dbReference type="Proteomes" id="UP001642483"/>
    </source>
</evidence>
<organism evidence="1 2">
    <name type="scientific">Clavelina lepadiformis</name>
    <name type="common">Light-bulb sea squirt</name>
    <name type="synonym">Ascidia lepadiformis</name>
    <dbReference type="NCBI Taxonomy" id="159417"/>
    <lineage>
        <taxon>Eukaryota</taxon>
        <taxon>Metazoa</taxon>
        <taxon>Chordata</taxon>
        <taxon>Tunicata</taxon>
        <taxon>Ascidiacea</taxon>
        <taxon>Aplousobranchia</taxon>
        <taxon>Clavelinidae</taxon>
        <taxon>Clavelina</taxon>
    </lineage>
</organism>